<organism evidence="6 7">
    <name type="scientific">Brevibacterium casei</name>
    <dbReference type="NCBI Taxonomy" id="33889"/>
    <lineage>
        <taxon>Bacteria</taxon>
        <taxon>Bacillati</taxon>
        <taxon>Actinomycetota</taxon>
        <taxon>Actinomycetes</taxon>
        <taxon>Micrococcales</taxon>
        <taxon>Brevibacteriaceae</taxon>
        <taxon>Brevibacterium</taxon>
    </lineage>
</organism>
<dbReference type="Gene3D" id="3.30.70.2450">
    <property type="match status" value="1"/>
</dbReference>
<keyword evidence="3" id="KW-0274">FAD</keyword>
<evidence type="ECO:0000256" key="1">
    <source>
        <dbReference type="ARBA" id="ARBA00001974"/>
    </source>
</evidence>
<dbReference type="InterPro" id="IPR036188">
    <property type="entry name" value="FAD/NAD-bd_sf"/>
</dbReference>
<dbReference type="RefSeq" id="WP_197931966.1">
    <property type="nucleotide sequence ID" value="NZ_CP065682.1"/>
</dbReference>
<reference evidence="6 7" key="1">
    <citation type="submission" date="2020-12" db="EMBL/GenBank/DDBJ databases">
        <title>FDA dAtabase for Regulatory Grade micrObial Sequences (FDA-ARGOS): Supporting development and validation of Infectious Disease Dx tests.</title>
        <authorList>
            <person name="Sproer C."/>
            <person name="Gronow S."/>
            <person name="Severitt S."/>
            <person name="Schroder I."/>
            <person name="Tallon L."/>
            <person name="Sadzewicz L."/>
            <person name="Zhao X."/>
            <person name="Boylan J."/>
            <person name="Ott S."/>
            <person name="Bowen H."/>
            <person name="Vavikolanu K."/>
            <person name="Mehta A."/>
            <person name="Aluvathingal J."/>
            <person name="Nadendla S."/>
            <person name="Lowell S."/>
            <person name="Myers T."/>
            <person name="Yan Y."/>
            <person name="Sichtig H."/>
        </authorList>
    </citation>
    <scope>NUCLEOTIDE SEQUENCE [LARGE SCALE GENOMIC DNA]</scope>
    <source>
        <strain evidence="6 7">FDAARGOS_902</strain>
    </source>
</reference>
<dbReference type="Pfam" id="PF01494">
    <property type="entry name" value="FAD_binding_3"/>
    <property type="match status" value="1"/>
</dbReference>
<name>A0A7T2TGZ9_9MICO</name>
<dbReference type="InterPro" id="IPR050641">
    <property type="entry name" value="RIFMO-like"/>
</dbReference>
<comment type="cofactor">
    <cofactor evidence="1">
        <name>FAD</name>
        <dbReference type="ChEBI" id="CHEBI:57692"/>
    </cofactor>
</comment>
<dbReference type="PANTHER" id="PTHR43004:SF19">
    <property type="entry name" value="BINDING MONOOXYGENASE, PUTATIVE (JCVI)-RELATED"/>
    <property type="match status" value="1"/>
</dbReference>
<evidence type="ECO:0000313" key="6">
    <source>
        <dbReference type="EMBL" id="QPS33563.1"/>
    </source>
</evidence>
<feature type="region of interest" description="Disordered" evidence="4">
    <location>
        <begin position="482"/>
        <end position="508"/>
    </location>
</feature>
<proteinExistence type="predicted"/>
<accession>A0A7T2TGZ9</accession>
<keyword evidence="2" id="KW-0285">Flavoprotein</keyword>
<dbReference type="GO" id="GO:0071949">
    <property type="term" value="F:FAD binding"/>
    <property type="evidence" value="ECO:0007669"/>
    <property type="project" value="InterPro"/>
</dbReference>
<sequence length="508" mass="55408">MIIGAGPVGLYLAADLAQRGVAVQMVDKARRPVRHSRASVVWPRQLELLHGVGVADELMDRGRAIEGVAFHSSRGELGQLRFSTIREAPYPFGLAVSQEITERVLIDRYEVLLGPLRRDGELVRLAQDRGGVDLVVRTDAGEDEIRAKWVVGADGAHSTVRELAGIGFTGPTGVARFGIGDAGIVGSLSTRMLHYFYSDSAAIGISPFTEDTMRIAVSMPNDAPEPDREFFRRMLAENTRLVTDVREPEWSTAFDVRFRTADRFKDGRVLLAGDAAHVMSPAGGQGMNTGLQDAANLGWKLAHVIGGGASEDLLSSYDSERRWAAGRVSATSGRLARWSAARGPVRSLKRDAEIILATRKRRRPNLVDVIAQLDTRYPIGGTSARRSRLGARFPSFTGDAPERAPWSSWPVHDANGYTLFLWPGATSPRAWDNVVAQVGLRTHHVVRNLAGIASPTSTLGLGRKPHFFLVRPDGHVIEEGHFSGTDPIPTHVLDAPGRTTTTHENHER</sequence>
<evidence type="ECO:0000256" key="3">
    <source>
        <dbReference type="ARBA" id="ARBA00022827"/>
    </source>
</evidence>
<dbReference type="SUPFAM" id="SSF51905">
    <property type="entry name" value="FAD/NAD(P)-binding domain"/>
    <property type="match status" value="1"/>
</dbReference>
<dbReference type="GO" id="GO:0016709">
    <property type="term" value="F:oxidoreductase activity, acting on paired donors, with incorporation or reduction of molecular oxygen, NAD(P)H as one donor, and incorporation of one atom of oxygen"/>
    <property type="evidence" value="ECO:0007669"/>
    <property type="project" value="UniProtKB-ARBA"/>
</dbReference>
<evidence type="ECO:0000313" key="7">
    <source>
        <dbReference type="Proteomes" id="UP000594979"/>
    </source>
</evidence>
<dbReference type="Proteomes" id="UP000594979">
    <property type="component" value="Chromosome"/>
</dbReference>
<dbReference type="AlphaFoldDB" id="A0A7T2TGZ9"/>
<evidence type="ECO:0000259" key="5">
    <source>
        <dbReference type="Pfam" id="PF01494"/>
    </source>
</evidence>
<dbReference type="InterPro" id="IPR002938">
    <property type="entry name" value="FAD-bd"/>
</dbReference>
<dbReference type="KEGG" id="bcau:I6G59_16810"/>
<keyword evidence="6" id="KW-0503">Monooxygenase</keyword>
<dbReference type="PANTHER" id="PTHR43004">
    <property type="entry name" value="TRK SYSTEM POTASSIUM UPTAKE PROTEIN"/>
    <property type="match status" value="1"/>
</dbReference>
<evidence type="ECO:0000256" key="4">
    <source>
        <dbReference type="SAM" id="MobiDB-lite"/>
    </source>
</evidence>
<gene>
    <name evidence="6" type="ORF">I6G59_16810</name>
</gene>
<dbReference type="PRINTS" id="PR00420">
    <property type="entry name" value="RNGMNOXGNASE"/>
</dbReference>
<keyword evidence="6" id="KW-0560">Oxidoreductase</keyword>
<evidence type="ECO:0000256" key="2">
    <source>
        <dbReference type="ARBA" id="ARBA00022630"/>
    </source>
</evidence>
<dbReference type="EMBL" id="CP065682">
    <property type="protein sequence ID" value="QPS33563.1"/>
    <property type="molecule type" value="Genomic_DNA"/>
</dbReference>
<protein>
    <submittedName>
        <fullName evidence="6">FAD-dependent monooxygenase</fullName>
    </submittedName>
</protein>
<dbReference type="Gene3D" id="3.50.50.60">
    <property type="entry name" value="FAD/NAD(P)-binding domain"/>
    <property type="match status" value="1"/>
</dbReference>
<feature type="domain" description="FAD-binding" evidence="5">
    <location>
        <begin position="1"/>
        <end position="328"/>
    </location>
</feature>